<feature type="transmembrane region" description="Helical" evidence="6">
    <location>
        <begin position="20"/>
        <end position="41"/>
    </location>
</feature>
<feature type="transmembrane region" description="Helical" evidence="6">
    <location>
        <begin position="576"/>
        <end position="598"/>
    </location>
</feature>
<feature type="transmembrane region" description="Helical" evidence="6">
    <location>
        <begin position="152"/>
        <end position="176"/>
    </location>
</feature>
<dbReference type="Pfam" id="PF02687">
    <property type="entry name" value="FtsX"/>
    <property type="match status" value="1"/>
</dbReference>
<feature type="transmembrane region" description="Helical" evidence="6">
    <location>
        <begin position="288"/>
        <end position="311"/>
    </location>
</feature>
<evidence type="ECO:0000313" key="9">
    <source>
        <dbReference type="Proteomes" id="UP000266177"/>
    </source>
</evidence>
<feature type="transmembrane region" description="Helical" evidence="6">
    <location>
        <begin position="604"/>
        <end position="627"/>
    </location>
</feature>
<dbReference type="InterPro" id="IPR052536">
    <property type="entry name" value="ABC-4_Integral_Memb_Prot"/>
</dbReference>
<proteinExistence type="inferred from homology"/>
<evidence type="ECO:0000256" key="5">
    <source>
        <dbReference type="ARBA" id="ARBA00023136"/>
    </source>
</evidence>
<feature type="transmembrane region" description="Helical" evidence="6">
    <location>
        <begin position="109"/>
        <end position="132"/>
    </location>
</feature>
<comment type="similarity">
    <text evidence="6">Belongs to the ABC-4 integral membrane protein family.</text>
</comment>
<dbReference type="Proteomes" id="UP000266177">
    <property type="component" value="Unassembled WGS sequence"/>
</dbReference>
<protein>
    <submittedName>
        <fullName evidence="8">ABC transporter permease</fullName>
    </submittedName>
</protein>
<evidence type="ECO:0000256" key="2">
    <source>
        <dbReference type="ARBA" id="ARBA00022475"/>
    </source>
</evidence>
<dbReference type="GO" id="GO:0055085">
    <property type="term" value="P:transmembrane transport"/>
    <property type="evidence" value="ECO:0007669"/>
    <property type="project" value="UniProtKB-UniRule"/>
</dbReference>
<reference evidence="8 9" key="1">
    <citation type="submission" date="2018-09" db="EMBL/GenBank/DDBJ databases">
        <title>Paenibacillus SK2017-BO5.</title>
        <authorList>
            <person name="Piskunova J.V."/>
            <person name="Dubiley S.A."/>
            <person name="Severinov K.V."/>
        </authorList>
    </citation>
    <scope>NUCLEOTIDE SEQUENCE [LARGE SCALE GENOMIC DNA]</scope>
    <source>
        <strain evidence="8 9">BO5</strain>
    </source>
</reference>
<dbReference type="PIRSF" id="PIRSF018968">
    <property type="entry name" value="ABC_permease_BceB"/>
    <property type="match status" value="1"/>
</dbReference>
<dbReference type="RefSeq" id="WP_119796101.1">
    <property type="nucleotide sequence ID" value="NZ_QYZD01000036.1"/>
</dbReference>
<dbReference type="InterPro" id="IPR003838">
    <property type="entry name" value="ABC3_permease_C"/>
</dbReference>
<feature type="domain" description="ABC3 transporter permease C-terminal" evidence="7">
    <location>
        <begin position="68"/>
        <end position="179"/>
    </location>
</feature>
<feature type="transmembrane region" description="Helical" evidence="6">
    <location>
        <begin position="61"/>
        <end position="86"/>
    </location>
</feature>
<dbReference type="GO" id="GO:0005886">
    <property type="term" value="C:plasma membrane"/>
    <property type="evidence" value="ECO:0007669"/>
    <property type="project" value="UniProtKB-SubCell"/>
</dbReference>
<keyword evidence="2 6" id="KW-1003">Cell membrane</keyword>
<evidence type="ECO:0000256" key="1">
    <source>
        <dbReference type="ARBA" id="ARBA00004651"/>
    </source>
</evidence>
<dbReference type="OrthoDB" id="1937696at2"/>
<feature type="transmembrane region" description="Helical" evidence="6">
    <location>
        <begin position="520"/>
        <end position="542"/>
    </location>
</feature>
<comment type="subcellular location">
    <subcellularLocation>
        <location evidence="1 6">Cell membrane</location>
        <topology evidence="1 6">Multi-pass membrane protein</topology>
    </subcellularLocation>
</comment>
<evidence type="ECO:0000256" key="6">
    <source>
        <dbReference type="PIRNR" id="PIRNR018968"/>
    </source>
</evidence>
<keyword evidence="3 6" id="KW-0812">Transmembrane</keyword>
<organism evidence="8 9">
    <name type="scientific">Paenibacillus thiaminolyticus</name>
    <name type="common">Bacillus thiaminolyticus</name>
    <dbReference type="NCBI Taxonomy" id="49283"/>
    <lineage>
        <taxon>Bacteria</taxon>
        <taxon>Bacillati</taxon>
        <taxon>Bacillota</taxon>
        <taxon>Bacilli</taxon>
        <taxon>Bacillales</taxon>
        <taxon>Paenibacillaceae</taxon>
        <taxon>Paenibacillus</taxon>
    </lineage>
</organism>
<dbReference type="AlphaFoldDB" id="A0A3A3GWX4"/>
<evidence type="ECO:0000313" key="8">
    <source>
        <dbReference type="EMBL" id="RJG20435.1"/>
    </source>
</evidence>
<dbReference type="EMBL" id="QYZD01000036">
    <property type="protein sequence ID" value="RJG20435.1"/>
    <property type="molecule type" value="Genomic_DNA"/>
</dbReference>
<evidence type="ECO:0000256" key="4">
    <source>
        <dbReference type="ARBA" id="ARBA00022989"/>
    </source>
</evidence>
<sequence>MNFRQFAYNNIVRNKRTYIAHFLSSAFSVMIFFTYALLLFHPDLQGQLRSTSETMSMLGTMGMRVSQIMIFVFSFIYLFYSVGAFLKNRKKEFGLLLVLGISRRQLRQLIFIENMIIGTAAIVTGIAVGLIFAKLTLLICAKMLVIYEGLRFYIPLQAIWTTAGAFLVLFLLIALFTSRIRKTEQLVELLKSEDKPKPEPKASLWLSLLAAVLIGLGYFCVMVFAVERIFSFVLLFGGVALVVAGTYWLFTQVSVYAIRALKKRERLYFHKTNLLTLSELAYRMKDNAVMFFMVAVISAVAFTGIGTSMSIGDPGLQEMKNPYAFTYISSQGNDREQEHLTAIEKRLSEANFTFRMGRVSPWYSDNGLLIMKLSEYNGLAAALGYEAETLGDDEAMLVPTSVNLQNQYKNASAEDYGPVDIVEGDWTADFRIAKLGTHIVYPEYSMLLVVSDASFDRIPGVNEASVTYFLFVVDHWEKSKTVSQQLLDQFEKDAEEQPDRNFMLHAHIFDWLQMKQGNGLLLIVSVLVGIVFFTFAASLLYFRLYADLDRDERQYQMIAKVGLSRKELKKMVTRQLLLMFFLPILVAVIHSSVAFTALQQIVSFPVASSAVIIFISFLSMQTLYFFVVRWRYLNHLYGKIK</sequence>
<keyword evidence="4 6" id="KW-1133">Transmembrane helix</keyword>
<dbReference type="PANTHER" id="PTHR46795">
    <property type="entry name" value="ABC TRANSPORTER PERMEASE-RELATED-RELATED"/>
    <property type="match status" value="1"/>
</dbReference>
<accession>A0A3A3GWX4</accession>
<dbReference type="PANTHER" id="PTHR46795:SF2">
    <property type="entry name" value="ABC TRANSPORTER, PERMEASE PROTEIN"/>
    <property type="match status" value="1"/>
</dbReference>
<gene>
    <name evidence="8" type="ORF">DQX05_25210</name>
</gene>
<feature type="transmembrane region" description="Helical" evidence="6">
    <location>
        <begin position="204"/>
        <end position="226"/>
    </location>
</feature>
<name>A0A3A3GWX4_PANTH</name>
<evidence type="ECO:0000259" key="7">
    <source>
        <dbReference type="Pfam" id="PF02687"/>
    </source>
</evidence>
<keyword evidence="6" id="KW-0813">Transport</keyword>
<feature type="transmembrane region" description="Helical" evidence="6">
    <location>
        <begin position="232"/>
        <end position="258"/>
    </location>
</feature>
<comment type="caution">
    <text evidence="8">The sequence shown here is derived from an EMBL/GenBank/DDBJ whole genome shotgun (WGS) entry which is preliminary data.</text>
</comment>
<keyword evidence="5 6" id="KW-0472">Membrane</keyword>
<evidence type="ECO:0000256" key="3">
    <source>
        <dbReference type="ARBA" id="ARBA00022692"/>
    </source>
</evidence>
<dbReference type="InterPro" id="IPR027022">
    <property type="entry name" value="ABC_permease_BceB-typ"/>
</dbReference>